<proteinExistence type="predicted"/>
<dbReference type="RefSeq" id="WP_345391535.1">
    <property type="nucleotide sequence ID" value="NZ_BAABLA010000007.1"/>
</dbReference>
<gene>
    <name evidence="2" type="ORF">ACFQGD_31335</name>
</gene>
<accession>A0ABW2CA32</accession>
<feature type="compositionally biased region" description="Low complexity" evidence="1">
    <location>
        <begin position="35"/>
        <end position="47"/>
    </location>
</feature>
<comment type="caution">
    <text evidence="2">The sequence shown here is derived from an EMBL/GenBank/DDBJ whole genome shotgun (WGS) entry which is preliminary data.</text>
</comment>
<organism evidence="2 3">
    <name type="scientific">Haloechinothrix salitolerans</name>
    <dbReference type="NCBI Taxonomy" id="926830"/>
    <lineage>
        <taxon>Bacteria</taxon>
        <taxon>Bacillati</taxon>
        <taxon>Actinomycetota</taxon>
        <taxon>Actinomycetes</taxon>
        <taxon>Pseudonocardiales</taxon>
        <taxon>Pseudonocardiaceae</taxon>
        <taxon>Haloechinothrix</taxon>
    </lineage>
</organism>
<feature type="region of interest" description="Disordered" evidence="1">
    <location>
        <begin position="1"/>
        <end position="47"/>
    </location>
</feature>
<evidence type="ECO:0000313" key="3">
    <source>
        <dbReference type="Proteomes" id="UP001596337"/>
    </source>
</evidence>
<evidence type="ECO:0000313" key="2">
    <source>
        <dbReference type="EMBL" id="MFC6871624.1"/>
    </source>
</evidence>
<sequence length="47" mass="4770">MSTPVIPDTGDVVDPTAPDPTPDEITDPAHPDYVEPAAEATPAAEGV</sequence>
<protein>
    <submittedName>
        <fullName evidence="2">Uncharacterized protein</fullName>
    </submittedName>
</protein>
<reference evidence="3" key="1">
    <citation type="journal article" date="2019" name="Int. J. Syst. Evol. Microbiol.">
        <title>The Global Catalogue of Microorganisms (GCM) 10K type strain sequencing project: providing services to taxonomists for standard genome sequencing and annotation.</title>
        <authorList>
            <consortium name="The Broad Institute Genomics Platform"/>
            <consortium name="The Broad Institute Genome Sequencing Center for Infectious Disease"/>
            <person name="Wu L."/>
            <person name="Ma J."/>
        </authorList>
    </citation>
    <scope>NUCLEOTIDE SEQUENCE [LARGE SCALE GENOMIC DNA]</scope>
    <source>
        <strain evidence="3">KCTC 32255</strain>
    </source>
</reference>
<dbReference type="EMBL" id="JBHSXX010000001">
    <property type="protein sequence ID" value="MFC6871624.1"/>
    <property type="molecule type" value="Genomic_DNA"/>
</dbReference>
<evidence type="ECO:0000256" key="1">
    <source>
        <dbReference type="SAM" id="MobiDB-lite"/>
    </source>
</evidence>
<keyword evidence="3" id="KW-1185">Reference proteome</keyword>
<feature type="compositionally biased region" description="Low complexity" evidence="1">
    <location>
        <begin position="7"/>
        <end position="16"/>
    </location>
</feature>
<name>A0ABW2CA32_9PSEU</name>
<dbReference type="Proteomes" id="UP001596337">
    <property type="component" value="Unassembled WGS sequence"/>
</dbReference>